<reference evidence="2 3" key="1">
    <citation type="submission" date="2021-06" db="EMBL/GenBank/DDBJ databases">
        <authorList>
            <person name="Palmer J.M."/>
        </authorList>
    </citation>
    <scope>NUCLEOTIDE SEQUENCE [LARGE SCALE GENOMIC DNA]</scope>
    <source>
        <strain evidence="2 3">XR_2019</strain>
        <tissue evidence="2">Muscle</tissue>
    </source>
</reference>
<protein>
    <submittedName>
        <fullName evidence="2">Uncharacterized protein</fullName>
    </submittedName>
</protein>
<dbReference type="Proteomes" id="UP001444071">
    <property type="component" value="Unassembled WGS sequence"/>
</dbReference>
<name>A0ABV0WQL5_9TELE</name>
<dbReference type="EMBL" id="JAHRIM010063402">
    <property type="protein sequence ID" value="MEQ2271900.1"/>
    <property type="molecule type" value="Genomic_DNA"/>
</dbReference>
<feature type="signal peptide" evidence="1">
    <location>
        <begin position="1"/>
        <end position="26"/>
    </location>
</feature>
<gene>
    <name evidence="2" type="ORF">XENORESO_010844</name>
</gene>
<organism evidence="2 3">
    <name type="scientific">Xenotaenia resolanae</name>
    <dbReference type="NCBI Taxonomy" id="208358"/>
    <lineage>
        <taxon>Eukaryota</taxon>
        <taxon>Metazoa</taxon>
        <taxon>Chordata</taxon>
        <taxon>Craniata</taxon>
        <taxon>Vertebrata</taxon>
        <taxon>Euteleostomi</taxon>
        <taxon>Actinopterygii</taxon>
        <taxon>Neopterygii</taxon>
        <taxon>Teleostei</taxon>
        <taxon>Neoteleostei</taxon>
        <taxon>Acanthomorphata</taxon>
        <taxon>Ovalentaria</taxon>
        <taxon>Atherinomorphae</taxon>
        <taxon>Cyprinodontiformes</taxon>
        <taxon>Goodeidae</taxon>
        <taxon>Xenotaenia</taxon>
    </lineage>
</organism>
<keyword evidence="3" id="KW-1185">Reference proteome</keyword>
<accession>A0ABV0WQL5</accession>
<sequence length="157" mass="17999">MFGQNLSWQALELLQTCFLFCNSGWTFEGCMFNEKSQKRDSQPDAKFSQVHLQKNHTMPDLTAACFTFQVEFKMPNIFFTNDAEKQSAGRNSLQTTNTKVTVIRTTENDEDLLIKARTPAPLSSYFLLHNGLFSSIQQDVKTTHRDGEQDDSVFRLD</sequence>
<keyword evidence="1" id="KW-0732">Signal</keyword>
<comment type="caution">
    <text evidence="2">The sequence shown here is derived from an EMBL/GenBank/DDBJ whole genome shotgun (WGS) entry which is preliminary data.</text>
</comment>
<proteinExistence type="predicted"/>
<evidence type="ECO:0000313" key="3">
    <source>
        <dbReference type="Proteomes" id="UP001444071"/>
    </source>
</evidence>
<feature type="chain" id="PRO_5045570654" evidence="1">
    <location>
        <begin position="27"/>
        <end position="157"/>
    </location>
</feature>
<evidence type="ECO:0000256" key="1">
    <source>
        <dbReference type="SAM" id="SignalP"/>
    </source>
</evidence>
<evidence type="ECO:0000313" key="2">
    <source>
        <dbReference type="EMBL" id="MEQ2271900.1"/>
    </source>
</evidence>